<gene>
    <name evidence="2" type="ORF">MAIT1_04926</name>
</gene>
<dbReference type="Pfam" id="PF22483">
    <property type="entry name" value="Mu-transpos_C_2"/>
    <property type="match status" value="1"/>
</dbReference>
<accession>A0A1Y2KAM9</accession>
<dbReference type="InterPro" id="IPR054353">
    <property type="entry name" value="IstA-like_C"/>
</dbReference>
<protein>
    <submittedName>
        <fullName evidence="2">Putative transposase</fullName>
    </submittedName>
</protein>
<comment type="caution">
    <text evidence="2">The sequence shown here is derived from an EMBL/GenBank/DDBJ whole genome shotgun (WGS) entry which is preliminary data.</text>
</comment>
<reference evidence="2 3" key="1">
    <citation type="journal article" date="2016" name="BMC Genomics">
        <title>Combined genomic and structural analyses of a cultured magnetotactic bacterium reveals its niche adaptation to a dynamic environment.</title>
        <authorList>
            <person name="Araujo A.C."/>
            <person name="Morillo V."/>
            <person name="Cypriano J."/>
            <person name="Teixeira L.C."/>
            <person name="Leao P."/>
            <person name="Lyra S."/>
            <person name="Almeida L.G."/>
            <person name="Bazylinski D.A."/>
            <person name="Vasconcellos A.T."/>
            <person name="Abreu F."/>
            <person name="Lins U."/>
        </authorList>
    </citation>
    <scope>NUCLEOTIDE SEQUENCE [LARGE SCALE GENOMIC DNA]</scope>
    <source>
        <strain evidence="2 3">IT-1</strain>
    </source>
</reference>
<name>A0A1Y2KAM9_9PROT</name>
<evidence type="ECO:0000259" key="1">
    <source>
        <dbReference type="Pfam" id="PF22483"/>
    </source>
</evidence>
<feature type="domain" description="Transposase for insertion sequence element IS21-like C-terminal" evidence="1">
    <location>
        <begin position="2"/>
        <end position="62"/>
    </location>
</feature>
<sequence>MSAKVTSQALVRYRTNDYSVPVRYGFHDVQVRGYIHEVVIACGAEVIARHPRSYAREDAIYDPLHYLALLEEKPRALDQAAPLQGWELPDEFATLRRLMESRLGKKGKREYIQVLRLLETFSFEQVHFAVQQALKLAPLALRRSNIC</sequence>
<organism evidence="2 3">
    <name type="scientific">Magnetofaba australis IT-1</name>
    <dbReference type="NCBI Taxonomy" id="1434232"/>
    <lineage>
        <taxon>Bacteria</taxon>
        <taxon>Pseudomonadati</taxon>
        <taxon>Pseudomonadota</taxon>
        <taxon>Magnetococcia</taxon>
        <taxon>Magnetococcales</taxon>
        <taxon>Magnetococcaceae</taxon>
        <taxon>Magnetofaba</taxon>
    </lineage>
</organism>
<evidence type="ECO:0000313" key="2">
    <source>
        <dbReference type="EMBL" id="OSM08746.1"/>
    </source>
</evidence>
<dbReference type="STRING" id="1434232.MAIT1_04926"/>
<dbReference type="AlphaFoldDB" id="A0A1Y2KAM9"/>
<keyword evidence="3" id="KW-1185">Reference proteome</keyword>
<evidence type="ECO:0000313" key="3">
    <source>
        <dbReference type="Proteomes" id="UP000194003"/>
    </source>
</evidence>
<dbReference type="Proteomes" id="UP000194003">
    <property type="component" value="Unassembled WGS sequence"/>
</dbReference>
<proteinExistence type="predicted"/>
<dbReference type="EMBL" id="LVJN01000003">
    <property type="protein sequence ID" value="OSM08746.1"/>
    <property type="molecule type" value="Genomic_DNA"/>
</dbReference>